<dbReference type="AlphaFoldDB" id="Q0UQB3"/>
<sequence>MSEIEASRTQLQGVMDEFNEMTGTIRDYRKEQLELEKKIELLKLKRESEIVDKFSSQIFAKGKADLRELTDRIHAKFPMEIRDLVYQHVCVFHEPIILDATHPDCVPVPKDTGLHGLLSPNYLDENTFREMYKIYWSLNTFDVELRPSLDQQGNKLCEILGYDTEALWQARAPQQQRQRLQPYDTIRHLRIHIPAPKTLGKVTVRLSEQDFNVEQLFMASIAGQLAELYYCGQRGNTRIDFIVHTRISTFRRGVDQVFGIYDDERRFVNILEALKRTYTKLKRRGIRVSLRLRNVCSVAQTQTWDYTSHLVDVLNEERWRQQWIIVCGKISVLPGCACARAGPLGNACVKSDAWPAKRRSNEASQMAVLVSTFTDGIL</sequence>
<dbReference type="RefSeq" id="XP_001796439.1">
    <property type="nucleotide sequence ID" value="XM_001796387.1"/>
</dbReference>
<name>Q0UQB3_PHANO</name>
<accession>Q0UQB3</accession>
<dbReference type="InParanoid" id="Q0UQB3"/>
<dbReference type="Proteomes" id="UP000001055">
    <property type="component" value="Unassembled WGS sequence"/>
</dbReference>
<dbReference type="GeneID" id="5973316"/>
<protein>
    <submittedName>
        <fullName evidence="1">Uncharacterized protein</fullName>
    </submittedName>
</protein>
<evidence type="ECO:0000313" key="2">
    <source>
        <dbReference type="Proteomes" id="UP000001055"/>
    </source>
</evidence>
<dbReference type="VEuPathDB" id="FungiDB:JI435_060510"/>
<dbReference type="EMBL" id="CH445332">
    <property type="protein sequence ID" value="EAT87115.1"/>
    <property type="molecule type" value="Genomic_DNA"/>
</dbReference>
<dbReference type="HOGENOM" id="CLU_731796_0_0_1"/>
<gene>
    <name evidence="1" type="ORF">SNOG_06051</name>
</gene>
<proteinExistence type="predicted"/>
<reference evidence="2" key="1">
    <citation type="journal article" date="2007" name="Plant Cell">
        <title>Dothideomycete-plant interactions illuminated by genome sequencing and EST analysis of the wheat pathogen Stagonospora nodorum.</title>
        <authorList>
            <person name="Hane J.K."/>
            <person name="Lowe R.G."/>
            <person name="Solomon P.S."/>
            <person name="Tan K.C."/>
            <person name="Schoch C.L."/>
            <person name="Spatafora J.W."/>
            <person name="Crous P.W."/>
            <person name="Kodira C."/>
            <person name="Birren B.W."/>
            <person name="Galagan J.E."/>
            <person name="Torriani S.F."/>
            <person name="McDonald B.A."/>
            <person name="Oliver R.P."/>
        </authorList>
    </citation>
    <scope>NUCLEOTIDE SEQUENCE [LARGE SCALE GENOMIC DNA]</scope>
    <source>
        <strain evidence="2">SN15 / ATCC MYA-4574 / FGSC 10173</strain>
    </source>
</reference>
<dbReference type="KEGG" id="pno:SNOG_06051"/>
<organism evidence="1 2">
    <name type="scientific">Phaeosphaeria nodorum (strain SN15 / ATCC MYA-4574 / FGSC 10173)</name>
    <name type="common">Glume blotch fungus</name>
    <name type="synonym">Parastagonospora nodorum</name>
    <dbReference type="NCBI Taxonomy" id="321614"/>
    <lineage>
        <taxon>Eukaryota</taxon>
        <taxon>Fungi</taxon>
        <taxon>Dikarya</taxon>
        <taxon>Ascomycota</taxon>
        <taxon>Pezizomycotina</taxon>
        <taxon>Dothideomycetes</taxon>
        <taxon>Pleosporomycetidae</taxon>
        <taxon>Pleosporales</taxon>
        <taxon>Pleosporineae</taxon>
        <taxon>Phaeosphaeriaceae</taxon>
        <taxon>Parastagonospora</taxon>
    </lineage>
</organism>
<evidence type="ECO:0000313" key="1">
    <source>
        <dbReference type="EMBL" id="EAT87115.1"/>
    </source>
</evidence>